<dbReference type="EMBL" id="BPLQ01009763">
    <property type="protein sequence ID" value="GIY46413.1"/>
    <property type="molecule type" value="Genomic_DNA"/>
</dbReference>
<evidence type="ECO:0000313" key="1">
    <source>
        <dbReference type="EMBL" id="GIY46413.1"/>
    </source>
</evidence>
<organism evidence="1 2">
    <name type="scientific">Caerostris darwini</name>
    <dbReference type="NCBI Taxonomy" id="1538125"/>
    <lineage>
        <taxon>Eukaryota</taxon>
        <taxon>Metazoa</taxon>
        <taxon>Ecdysozoa</taxon>
        <taxon>Arthropoda</taxon>
        <taxon>Chelicerata</taxon>
        <taxon>Arachnida</taxon>
        <taxon>Araneae</taxon>
        <taxon>Araneomorphae</taxon>
        <taxon>Entelegynae</taxon>
        <taxon>Araneoidea</taxon>
        <taxon>Araneidae</taxon>
        <taxon>Caerostris</taxon>
    </lineage>
</organism>
<dbReference type="AlphaFoldDB" id="A0AAV4TQY4"/>
<protein>
    <submittedName>
        <fullName evidence="1">Uncharacterized protein</fullName>
    </submittedName>
</protein>
<reference evidence="1 2" key="1">
    <citation type="submission" date="2021-06" db="EMBL/GenBank/DDBJ databases">
        <title>Caerostris darwini draft genome.</title>
        <authorList>
            <person name="Kono N."/>
            <person name="Arakawa K."/>
        </authorList>
    </citation>
    <scope>NUCLEOTIDE SEQUENCE [LARGE SCALE GENOMIC DNA]</scope>
</reference>
<proteinExistence type="predicted"/>
<comment type="caution">
    <text evidence="1">The sequence shown here is derived from an EMBL/GenBank/DDBJ whole genome shotgun (WGS) entry which is preliminary data.</text>
</comment>
<gene>
    <name evidence="1" type="ORF">CDAR_585801</name>
</gene>
<name>A0AAV4TQY4_9ARAC</name>
<sequence>MHILFKPQCEDRRHNSLLNPSDTELNLKKSAYLFIRPFCSTLLHNNCHTSIPPDPNCRPALPVFDYSVSTVKKSGWEGPLQKNAGIRI</sequence>
<evidence type="ECO:0000313" key="2">
    <source>
        <dbReference type="Proteomes" id="UP001054837"/>
    </source>
</evidence>
<dbReference type="Proteomes" id="UP001054837">
    <property type="component" value="Unassembled WGS sequence"/>
</dbReference>
<keyword evidence="2" id="KW-1185">Reference proteome</keyword>
<accession>A0AAV4TQY4</accession>